<keyword evidence="3" id="KW-1185">Reference proteome</keyword>
<evidence type="ECO:0000256" key="1">
    <source>
        <dbReference type="SAM" id="MobiDB-lite"/>
    </source>
</evidence>
<feature type="region of interest" description="Disordered" evidence="1">
    <location>
        <begin position="1"/>
        <end position="22"/>
    </location>
</feature>
<comment type="caution">
    <text evidence="2">The sequence shown here is derived from an EMBL/GenBank/DDBJ whole genome shotgun (WGS) entry which is preliminary data.</text>
</comment>
<dbReference type="AlphaFoldDB" id="A0AAV4RVA3"/>
<dbReference type="EMBL" id="BPLQ01006932">
    <property type="protein sequence ID" value="GIY26273.1"/>
    <property type="molecule type" value="Genomic_DNA"/>
</dbReference>
<protein>
    <submittedName>
        <fullName evidence="2">Uncharacterized protein</fullName>
    </submittedName>
</protein>
<organism evidence="2 3">
    <name type="scientific">Caerostris darwini</name>
    <dbReference type="NCBI Taxonomy" id="1538125"/>
    <lineage>
        <taxon>Eukaryota</taxon>
        <taxon>Metazoa</taxon>
        <taxon>Ecdysozoa</taxon>
        <taxon>Arthropoda</taxon>
        <taxon>Chelicerata</taxon>
        <taxon>Arachnida</taxon>
        <taxon>Araneae</taxon>
        <taxon>Araneomorphae</taxon>
        <taxon>Entelegynae</taxon>
        <taxon>Araneoidea</taxon>
        <taxon>Araneidae</taxon>
        <taxon>Caerostris</taxon>
    </lineage>
</organism>
<evidence type="ECO:0000313" key="2">
    <source>
        <dbReference type="EMBL" id="GIY26273.1"/>
    </source>
</evidence>
<dbReference type="Proteomes" id="UP001054837">
    <property type="component" value="Unassembled WGS sequence"/>
</dbReference>
<sequence>MKELHESVTKIPKKKRKTNAPSSGIFLAGGYVVPGRRGLAESSLAPVRCNYCLISHSFSGSRLASSEGPLRGLYNSTKLIYRQITCVTVNQMSRTKTGECRINIIQPTTSRPDIPQCPKLRLL</sequence>
<proteinExistence type="predicted"/>
<reference evidence="2 3" key="1">
    <citation type="submission" date="2021-06" db="EMBL/GenBank/DDBJ databases">
        <title>Caerostris darwini draft genome.</title>
        <authorList>
            <person name="Kono N."/>
            <person name="Arakawa K."/>
        </authorList>
    </citation>
    <scope>NUCLEOTIDE SEQUENCE [LARGE SCALE GENOMIC DNA]</scope>
</reference>
<name>A0AAV4RVA3_9ARAC</name>
<evidence type="ECO:0000313" key="3">
    <source>
        <dbReference type="Proteomes" id="UP001054837"/>
    </source>
</evidence>
<accession>A0AAV4RVA3</accession>
<gene>
    <name evidence="2" type="ORF">CDAR_379631</name>
</gene>